<dbReference type="SUPFAM" id="SSF53597">
    <property type="entry name" value="Dihydrofolate reductase-like"/>
    <property type="match status" value="1"/>
</dbReference>
<dbReference type="EC" id="1.5.1.3" evidence="3 7"/>
<dbReference type="PANTHER" id="PTHR48069">
    <property type="entry name" value="DIHYDROFOLATE REDUCTASE"/>
    <property type="match status" value="1"/>
</dbReference>
<keyword evidence="5 7" id="KW-0521">NADP</keyword>
<dbReference type="InterPro" id="IPR001796">
    <property type="entry name" value="DHFR_dom"/>
</dbReference>
<evidence type="ECO:0000256" key="7">
    <source>
        <dbReference type="PIRNR" id="PIRNR000194"/>
    </source>
</evidence>
<dbReference type="InterPro" id="IPR012259">
    <property type="entry name" value="DHFR"/>
</dbReference>
<dbReference type="InterPro" id="IPR017925">
    <property type="entry name" value="DHFR_CS"/>
</dbReference>
<evidence type="ECO:0000256" key="1">
    <source>
        <dbReference type="ARBA" id="ARBA00004903"/>
    </source>
</evidence>
<evidence type="ECO:0000256" key="5">
    <source>
        <dbReference type="ARBA" id="ARBA00022857"/>
    </source>
</evidence>
<evidence type="ECO:0000313" key="11">
    <source>
        <dbReference type="Proteomes" id="UP000078437"/>
    </source>
</evidence>
<keyword evidence="4 7" id="KW-0554">One-carbon metabolism</keyword>
<comment type="similarity">
    <text evidence="2 7 8">Belongs to the dihydrofolate reductase family.</text>
</comment>
<proteinExistence type="inferred from homology"/>
<comment type="catalytic activity">
    <reaction evidence="7">
        <text>(6S)-5,6,7,8-tetrahydrofolate + NADP(+) = 7,8-dihydrofolate + NADPH + H(+)</text>
        <dbReference type="Rhea" id="RHEA:15009"/>
        <dbReference type="ChEBI" id="CHEBI:15378"/>
        <dbReference type="ChEBI" id="CHEBI:57451"/>
        <dbReference type="ChEBI" id="CHEBI:57453"/>
        <dbReference type="ChEBI" id="CHEBI:57783"/>
        <dbReference type="ChEBI" id="CHEBI:58349"/>
        <dbReference type="EC" id="1.5.1.3"/>
    </reaction>
</comment>
<dbReference type="PROSITE" id="PS00075">
    <property type="entry name" value="DHFR_1"/>
    <property type="match status" value="1"/>
</dbReference>
<dbReference type="RefSeq" id="WP_067877672.1">
    <property type="nucleotide sequence ID" value="NZ_CP013979.1"/>
</dbReference>
<dbReference type="AlphaFoldDB" id="A0A191WGZ4"/>
<dbReference type="PANTHER" id="PTHR48069:SF3">
    <property type="entry name" value="DIHYDROFOLATE REDUCTASE"/>
    <property type="match status" value="1"/>
</dbReference>
<sequence>MSSTEADAAGSRVGLIWAEAAGVIGRDGGMPWHVPEDLAHFKAVTLGAPVVMGRKTWESLNARYRPLPGRRNIVVTRQSEWRADGAEVAASVDAAIAAAGFDSPWTWVIGGADLFGQVLPTADRLEVTELRGAGGAQALTPEAGDTAAPSIDHVGWRLDQVDPDEGWHSSRSGLEYRFLRYVRA</sequence>
<dbReference type="KEGG" id="agy:ATC03_12725"/>
<feature type="domain" description="DHFR" evidence="9">
    <location>
        <begin position="12"/>
        <end position="183"/>
    </location>
</feature>
<dbReference type="EMBL" id="CP013979">
    <property type="protein sequence ID" value="ANJ27443.1"/>
    <property type="molecule type" value="Genomic_DNA"/>
</dbReference>
<dbReference type="PROSITE" id="PS51330">
    <property type="entry name" value="DHFR_2"/>
    <property type="match status" value="1"/>
</dbReference>
<dbReference type="GO" id="GO:0006730">
    <property type="term" value="P:one-carbon metabolic process"/>
    <property type="evidence" value="ECO:0007669"/>
    <property type="project" value="UniProtKB-KW"/>
</dbReference>
<dbReference type="PRINTS" id="PR00070">
    <property type="entry name" value="DHFR"/>
</dbReference>
<comment type="pathway">
    <text evidence="1 7">Cofactor biosynthesis; tetrahydrofolate biosynthesis; 5,6,7,8-tetrahydrofolate from 7,8-dihydrofolate: step 1/1.</text>
</comment>
<dbReference type="GO" id="GO:0050661">
    <property type="term" value="F:NADP binding"/>
    <property type="evidence" value="ECO:0007669"/>
    <property type="project" value="InterPro"/>
</dbReference>
<accession>A0A191WGZ4</accession>
<dbReference type="CDD" id="cd00209">
    <property type="entry name" value="DHFR"/>
    <property type="match status" value="1"/>
</dbReference>
<evidence type="ECO:0000256" key="8">
    <source>
        <dbReference type="RuleBase" id="RU004474"/>
    </source>
</evidence>
<dbReference type="Proteomes" id="UP000078437">
    <property type="component" value="Chromosome"/>
</dbReference>
<dbReference type="Gene3D" id="3.40.430.10">
    <property type="entry name" value="Dihydrofolate Reductase, subunit A"/>
    <property type="match status" value="1"/>
</dbReference>
<evidence type="ECO:0000256" key="6">
    <source>
        <dbReference type="ARBA" id="ARBA00023002"/>
    </source>
</evidence>
<dbReference type="GO" id="GO:0005829">
    <property type="term" value="C:cytosol"/>
    <property type="evidence" value="ECO:0007669"/>
    <property type="project" value="TreeGrafter"/>
</dbReference>
<evidence type="ECO:0000259" key="9">
    <source>
        <dbReference type="PROSITE" id="PS51330"/>
    </source>
</evidence>
<keyword evidence="11" id="KW-1185">Reference proteome</keyword>
<evidence type="ECO:0000256" key="4">
    <source>
        <dbReference type="ARBA" id="ARBA00022563"/>
    </source>
</evidence>
<dbReference type="GO" id="GO:0004146">
    <property type="term" value="F:dihydrofolate reductase activity"/>
    <property type="evidence" value="ECO:0007669"/>
    <property type="project" value="UniProtKB-EC"/>
</dbReference>
<dbReference type="UniPathway" id="UPA00077">
    <property type="reaction ID" value="UER00158"/>
</dbReference>
<evidence type="ECO:0000256" key="3">
    <source>
        <dbReference type="ARBA" id="ARBA00012856"/>
    </source>
</evidence>
<dbReference type="GO" id="GO:0046654">
    <property type="term" value="P:tetrahydrofolate biosynthetic process"/>
    <property type="evidence" value="ECO:0007669"/>
    <property type="project" value="UniProtKB-UniPathway"/>
</dbReference>
<evidence type="ECO:0000256" key="2">
    <source>
        <dbReference type="ARBA" id="ARBA00009539"/>
    </source>
</evidence>
<organism evidence="10 11">
    <name type="scientific">Agromyces aureus</name>
    <dbReference type="NCBI Taxonomy" id="453304"/>
    <lineage>
        <taxon>Bacteria</taxon>
        <taxon>Bacillati</taxon>
        <taxon>Actinomycetota</taxon>
        <taxon>Actinomycetes</taxon>
        <taxon>Micrococcales</taxon>
        <taxon>Microbacteriaceae</taxon>
        <taxon>Agromyces</taxon>
    </lineage>
</organism>
<keyword evidence="6 7" id="KW-0560">Oxidoreductase</keyword>
<comment type="function">
    <text evidence="7">Key enzyme in folate metabolism. Catalyzes an essential reaction for de novo glycine and purine synthesis, and for DNA precursor synthesis.</text>
</comment>
<dbReference type="STRING" id="453304.ATC03_12725"/>
<reference evidence="10 11" key="1">
    <citation type="journal article" date="2016" name="Int. J. Syst. Evol. Microbiol.">
        <title>Agromyces aureus sp. nov., isolated from the rhizosphere of Salix caprea L. grown in a heavy-metal-contaminated soil.</title>
        <authorList>
            <person name="Corretto E."/>
            <person name="Antonielli L."/>
            <person name="Sessitsch A."/>
            <person name="Compant S."/>
            <person name="Gorfer M."/>
            <person name="Kuffner M."/>
            <person name="Brader G."/>
        </authorList>
    </citation>
    <scope>NUCLEOTIDE SEQUENCE [LARGE SCALE GENOMIC DNA]</scope>
    <source>
        <strain evidence="10 11">AR33</strain>
    </source>
</reference>
<dbReference type="Pfam" id="PF00186">
    <property type="entry name" value="DHFR_1"/>
    <property type="match status" value="1"/>
</dbReference>
<dbReference type="PIRSF" id="PIRSF000194">
    <property type="entry name" value="DHFR"/>
    <property type="match status" value="1"/>
</dbReference>
<evidence type="ECO:0000313" key="10">
    <source>
        <dbReference type="EMBL" id="ANJ27443.1"/>
    </source>
</evidence>
<dbReference type="GO" id="GO:0046655">
    <property type="term" value="P:folic acid metabolic process"/>
    <property type="evidence" value="ECO:0007669"/>
    <property type="project" value="TreeGrafter"/>
</dbReference>
<dbReference type="GO" id="GO:0046452">
    <property type="term" value="P:dihydrofolate metabolic process"/>
    <property type="evidence" value="ECO:0007669"/>
    <property type="project" value="TreeGrafter"/>
</dbReference>
<dbReference type="InterPro" id="IPR024072">
    <property type="entry name" value="DHFR-like_dom_sf"/>
</dbReference>
<gene>
    <name evidence="10" type="ORF">ATC03_12725</name>
</gene>
<dbReference type="OrthoDB" id="9804315at2"/>
<protein>
    <recommendedName>
        <fullName evidence="3 7">Dihydrofolate reductase</fullName>
        <ecNumber evidence="3 7">1.5.1.3</ecNumber>
    </recommendedName>
</protein>
<name>A0A191WGZ4_9MICO</name>
<reference evidence="11" key="2">
    <citation type="submission" date="2016-01" db="EMBL/GenBank/DDBJ databases">
        <title>Complete genome sequence of Agromyces aureus AR33T and comparison with related organisms.</title>
        <authorList>
            <person name="Corretto E."/>
            <person name="Antonielli L."/>
            <person name="Sessitsch A."/>
            <person name="Brader G."/>
        </authorList>
    </citation>
    <scope>NUCLEOTIDE SEQUENCE [LARGE SCALE GENOMIC DNA]</scope>
    <source>
        <strain evidence="11">AR33</strain>
    </source>
</reference>